<name>A0ABW9KEJ8_9FIRM</name>
<proteinExistence type="predicted"/>
<dbReference type="InterPro" id="IPR022625">
    <property type="entry name" value="TypeI_RM_Rsu_C"/>
</dbReference>
<organism evidence="2 3">
    <name type="scientific">Finegoldia dalianensis</name>
    <dbReference type="NCBI Taxonomy" id="3145239"/>
    <lineage>
        <taxon>Bacteria</taxon>
        <taxon>Bacillati</taxon>
        <taxon>Bacillota</taxon>
        <taxon>Tissierellia</taxon>
        <taxon>Tissierellales</taxon>
        <taxon>Peptoniphilaceae</taxon>
        <taxon>Finegoldia</taxon>
    </lineage>
</organism>
<keyword evidence="3" id="KW-1185">Reference proteome</keyword>
<comment type="caution">
    <text evidence="2">The sequence shown here is derived from an EMBL/GenBank/DDBJ whole genome shotgun (WGS) entry which is preliminary data.</text>
</comment>
<evidence type="ECO:0000259" key="1">
    <source>
        <dbReference type="Pfam" id="PF12008"/>
    </source>
</evidence>
<accession>A0ABW9KEJ8</accession>
<reference evidence="2 3" key="1">
    <citation type="journal article" date="2024" name="Anaerobe">
        <title>The identification of Finegoldia dalianensis sp. nov., isolated from the pus of a patient with skin abscess and genomic analysis of the strains belonging to Finegoldia genus.</title>
        <authorList>
            <person name="Li Y."/>
            <person name="Wang Y."/>
            <person name="Xiao D."/>
            <person name="Wang J."/>
            <person name="Jin D."/>
        </authorList>
    </citation>
    <scope>NUCLEOTIDE SEQUENCE [LARGE SCALE GENOMIC DNA]</scope>
    <source>
        <strain evidence="2 3">LY240594</strain>
    </source>
</reference>
<gene>
    <name evidence="2" type="ORF">ABDJ34_06980</name>
</gene>
<protein>
    <recommendedName>
        <fullName evidence="1">Type I restriction enzyme R protein C-terminal domain-containing protein</fullName>
    </recommendedName>
</protein>
<evidence type="ECO:0000313" key="3">
    <source>
        <dbReference type="Proteomes" id="UP001634413"/>
    </source>
</evidence>
<feature type="domain" description="Type I restriction enzyme R protein C-terminal" evidence="1">
    <location>
        <begin position="18"/>
        <end position="82"/>
    </location>
</feature>
<dbReference type="RefSeq" id="WP_412701852.1">
    <property type="nucleotide sequence ID" value="NZ_JBDLBQ010000006.1"/>
</dbReference>
<sequence>MKKATKNIWKVLQIKNGKVLVEEEKLKEGAYHFINKSIAKDFVDYAGTGLDKILPTTSRRQGAREKKKQIVLEKIEKIVEVFVGI</sequence>
<dbReference type="Proteomes" id="UP001634413">
    <property type="component" value="Unassembled WGS sequence"/>
</dbReference>
<dbReference type="EMBL" id="JBDLBQ010000006">
    <property type="protein sequence ID" value="MFN2102642.1"/>
    <property type="molecule type" value="Genomic_DNA"/>
</dbReference>
<evidence type="ECO:0000313" key="2">
    <source>
        <dbReference type="EMBL" id="MFN2102642.1"/>
    </source>
</evidence>
<dbReference type="Pfam" id="PF12008">
    <property type="entry name" value="EcoR124_C"/>
    <property type="match status" value="1"/>
</dbReference>